<accession>A0ABQ5T0N8</accession>
<sequence>MNRPAKKSPPSSTLTRRRLVQAAAAGPLLGATTGVAAGLTTPASASTATATSTATSADTVRDAMLRAATYMDETVSYQGAYVWSYRPDLSLTWGEMEARRTMCWVQPPGTPTVGHALLDAYVATGEQRFLDAARRTGRALVRAQRPEGGWNYIHDFAGPRSLRRWYESIGINGWRLEEFQHLYDNSTFDDAATSTAGQLILRLHLIDPRDRDFDRSLERVIGFITDAQISGGVGDGGWPQRWPRDPSATTEMPWPKKLPSWLPDDARPGMVDGDYTQHVTFNDNVLGENIKLLLMCVVALGRDDLVEPVRRAMECVRRMQQSAPQAGWGLQHLAEDRDGRPAGAVAAGRSYEPRALTTHTTQTNVEQLFTYFQLTGDRTFLDGVPAALDWLAGCRLTDQQRAENPLIANRTHPTFVEPGTDRALFVHRFGSNIVNGAYYYDYDHHDTLSHYSGGRSVSEASLRAEYDRLQALSDAEVADLVARSPLTEGPAYDLPPFFSLHDLGLLELLRDTSHEVEAPEETEVAEVIADLAEKGYWLSAAEAVTNPFRGPGSRHPYDGQAYMSKHVGDRFDTSPYPSDNPPAVPPYEPVEPPQLINTSTFVENLGTLIRAEAS</sequence>
<proteinExistence type="predicted"/>
<dbReference type="GO" id="GO:0016829">
    <property type="term" value="F:lyase activity"/>
    <property type="evidence" value="ECO:0007669"/>
    <property type="project" value="UniProtKB-KW"/>
</dbReference>
<organism evidence="2 3">
    <name type="scientific">Nocardioides luteus</name>
    <dbReference type="NCBI Taxonomy" id="1844"/>
    <lineage>
        <taxon>Bacteria</taxon>
        <taxon>Bacillati</taxon>
        <taxon>Actinomycetota</taxon>
        <taxon>Actinomycetes</taxon>
        <taxon>Propionibacteriales</taxon>
        <taxon>Nocardioidaceae</taxon>
        <taxon>Nocardioides</taxon>
    </lineage>
</organism>
<dbReference type="EMBL" id="BSEL01000008">
    <property type="protein sequence ID" value="GLJ70002.1"/>
    <property type="molecule type" value="Genomic_DNA"/>
</dbReference>
<keyword evidence="1" id="KW-0732">Signal</keyword>
<dbReference type="Gene3D" id="1.50.10.20">
    <property type="match status" value="1"/>
</dbReference>
<dbReference type="Proteomes" id="UP001142292">
    <property type="component" value="Unassembled WGS sequence"/>
</dbReference>
<dbReference type="SUPFAM" id="SSF81853">
    <property type="entry name" value="Family 10 polysaccharide lyase"/>
    <property type="match status" value="1"/>
</dbReference>
<evidence type="ECO:0000313" key="2">
    <source>
        <dbReference type="EMBL" id="GLJ70002.1"/>
    </source>
</evidence>
<comment type="caution">
    <text evidence="2">The sequence shown here is derived from an EMBL/GenBank/DDBJ whole genome shotgun (WGS) entry which is preliminary data.</text>
</comment>
<evidence type="ECO:0000256" key="1">
    <source>
        <dbReference type="SAM" id="SignalP"/>
    </source>
</evidence>
<dbReference type="InterPro" id="IPR006311">
    <property type="entry name" value="TAT_signal"/>
</dbReference>
<dbReference type="Pfam" id="PF09492">
    <property type="entry name" value="Pec_lyase"/>
    <property type="match status" value="1"/>
</dbReference>
<gene>
    <name evidence="2" type="ORF">GCM10017579_40380</name>
</gene>
<reference evidence="2" key="2">
    <citation type="submission" date="2023-01" db="EMBL/GenBank/DDBJ databases">
        <authorList>
            <person name="Sun Q."/>
            <person name="Evtushenko L."/>
        </authorList>
    </citation>
    <scope>NUCLEOTIDE SEQUENCE</scope>
    <source>
        <strain evidence="2">VKM Ac-1246</strain>
    </source>
</reference>
<dbReference type="PROSITE" id="PS51318">
    <property type="entry name" value="TAT"/>
    <property type="match status" value="1"/>
</dbReference>
<feature type="chain" id="PRO_5046576399" evidence="1">
    <location>
        <begin position="37"/>
        <end position="614"/>
    </location>
</feature>
<dbReference type="RefSeq" id="WP_271188416.1">
    <property type="nucleotide sequence ID" value="NZ_BSEL01000008.1"/>
</dbReference>
<keyword evidence="3" id="KW-1185">Reference proteome</keyword>
<evidence type="ECO:0000313" key="3">
    <source>
        <dbReference type="Proteomes" id="UP001142292"/>
    </source>
</evidence>
<protein>
    <submittedName>
        <fullName evidence="2">Pectate lyase</fullName>
    </submittedName>
</protein>
<reference evidence="2" key="1">
    <citation type="journal article" date="2014" name="Int. J. Syst. Evol. Microbiol.">
        <title>Complete genome of a new Firmicutes species belonging to the dominant human colonic microbiota ('Ruminococcus bicirculans') reveals two chromosomes and a selective capacity to utilize plant glucans.</title>
        <authorList>
            <consortium name="NISC Comparative Sequencing Program"/>
            <person name="Wegmann U."/>
            <person name="Louis P."/>
            <person name="Goesmann A."/>
            <person name="Henrissat B."/>
            <person name="Duncan S.H."/>
            <person name="Flint H.J."/>
        </authorList>
    </citation>
    <scope>NUCLEOTIDE SEQUENCE</scope>
    <source>
        <strain evidence="2">VKM Ac-1246</strain>
    </source>
</reference>
<feature type="signal peptide" evidence="1">
    <location>
        <begin position="1"/>
        <end position="36"/>
    </location>
</feature>
<name>A0ABQ5T0N8_9ACTN</name>
<dbReference type="InterPro" id="IPR012669">
    <property type="entry name" value="Pectate_lyase"/>
</dbReference>
<keyword evidence="2" id="KW-0456">Lyase</keyword>